<keyword evidence="7 13" id="KW-0472">Membrane</keyword>
<dbReference type="GO" id="GO:0005044">
    <property type="term" value="F:scavenger receptor activity"/>
    <property type="evidence" value="ECO:0007669"/>
    <property type="project" value="TreeGrafter"/>
</dbReference>
<dbReference type="PRINTS" id="PR01609">
    <property type="entry name" value="CD36FAMILY"/>
</dbReference>
<keyword evidence="9" id="KW-0675">Receptor</keyword>
<keyword evidence="8" id="KW-1015">Disulfide bond</keyword>
<dbReference type="AlphaFoldDB" id="A0AAV2TLR6"/>
<comment type="caution">
    <text evidence="14">The sequence shown here is derived from an EMBL/GenBank/DDBJ whole genome shotgun (WGS) entry which is preliminary data.</text>
</comment>
<feature type="transmembrane region" description="Helical" evidence="13">
    <location>
        <begin position="6"/>
        <end position="29"/>
    </location>
</feature>
<evidence type="ECO:0000256" key="7">
    <source>
        <dbReference type="ARBA" id="ARBA00023136"/>
    </source>
</evidence>
<evidence type="ECO:0000256" key="11">
    <source>
        <dbReference type="ARBA" id="ARBA00040821"/>
    </source>
</evidence>
<dbReference type="PANTHER" id="PTHR11923">
    <property type="entry name" value="SCAVENGER RECEPTOR CLASS B TYPE-1 SR-B1"/>
    <property type="match status" value="1"/>
</dbReference>
<dbReference type="PRINTS" id="PR01610">
    <property type="entry name" value="CD36ANTIGEN"/>
</dbReference>
<evidence type="ECO:0000256" key="10">
    <source>
        <dbReference type="ARBA" id="ARBA00023180"/>
    </source>
</evidence>
<evidence type="ECO:0000256" key="12">
    <source>
        <dbReference type="ARBA" id="ARBA00042244"/>
    </source>
</evidence>
<proteinExistence type="inferred from homology"/>
<dbReference type="GO" id="GO:0005901">
    <property type="term" value="C:caveola"/>
    <property type="evidence" value="ECO:0007669"/>
    <property type="project" value="UniProtKB-SubCell"/>
</dbReference>
<gene>
    <name evidence="14" type="ORF">CDAUBV1_LOCUS12397</name>
</gene>
<keyword evidence="10" id="KW-0325">Glycoprotein</keyword>
<dbReference type="EMBL" id="CAXLJL010000456">
    <property type="protein sequence ID" value="CAL5137919.1"/>
    <property type="molecule type" value="Genomic_DNA"/>
</dbReference>
<dbReference type="PANTHER" id="PTHR11923:SF110">
    <property type="entry name" value="SCAVENGER RECEPTOR CLASS B MEMBER 1"/>
    <property type="match status" value="1"/>
</dbReference>
<evidence type="ECO:0000256" key="6">
    <source>
        <dbReference type="ARBA" id="ARBA00022989"/>
    </source>
</evidence>
<evidence type="ECO:0000256" key="1">
    <source>
        <dbReference type="ARBA" id="ARBA00004189"/>
    </source>
</evidence>
<evidence type="ECO:0000256" key="4">
    <source>
        <dbReference type="ARBA" id="ARBA00022475"/>
    </source>
</evidence>
<reference evidence="14" key="1">
    <citation type="submission" date="2024-06" db="EMBL/GenBank/DDBJ databases">
        <authorList>
            <person name="Liu X."/>
            <person name="Lenzi L."/>
            <person name="Haldenby T S."/>
            <person name="Uol C."/>
        </authorList>
    </citation>
    <scope>NUCLEOTIDE SEQUENCE</scope>
</reference>
<dbReference type="InterPro" id="IPR002159">
    <property type="entry name" value="CD36_fam"/>
</dbReference>
<evidence type="ECO:0000256" key="8">
    <source>
        <dbReference type="ARBA" id="ARBA00023157"/>
    </source>
</evidence>
<accession>A0AAV2TLR6</accession>
<feature type="transmembrane region" description="Helical" evidence="13">
    <location>
        <begin position="436"/>
        <end position="461"/>
    </location>
</feature>
<name>A0AAV2TLR6_CALDB</name>
<organism evidence="14 15">
    <name type="scientific">Calicophoron daubneyi</name>
    <name type="common">Rumen fluke</name>
    <name type="synonym">Paramphistomum daubneyi</name>
    <dbReference type="NCBI Taxonomy" id="300641"/>
    <lineage>
        <taxon>Eukaryota</taxon>
        <taxon>Metazoa</taxon>
        <taxon>Spiralia</taxon>
        <taxon>Lophotrochozoa</taxon>
        <taxon>Platyhelminthes</taxon>
        <taxon>Trematoda</taxon>
        <taxon>Digenea</taxon>
        <taxon>Plagiorchiida</taxon>
        <taxon>Pronocephalata</taxon>
        <taxon>Paramphistomoidea</taxon>
        <taxon>Paramphistomidae</taxon>
        <taxon>Calicophoron</taxon>
    </lineage>
</organism>
<sequence length="484" mass="53827">MSLKKVPFVLTTVFLVLLCLIGILMLTLLQPIFYPLFHRAIVYETQLVNGSEVYQQWAKPTIPIYIEFYLFNLTNPASFLSGGKPVVNQIGPYTYREQRSKVDIVENNTAGTLSYREIKQHFFEPTMSTGTESDVVTTVNLVYLSVARKIDWLPAPILRIIEELEAKSGDMVITSRNVSELLWGYEDPFLRFFPPFSHTFGLFVGRNNSLGGTVVIDTGKENEVHVGQIISVDGRSSLSCWTTKEANQINGSDGSLFHPFLKPNETVYVFASDLCRSFEFKPHEEDTFLGVPVVRYLPSEDSFDSPANSSKNRGFCLHPPKCYKDGVLDGSTCIPDSPIVFSMPHLVHADPSYTDAVLGLHPSAEFNTTFLVEQSTGAVLSVSKKIQINAVVEKNSKLKGLRSVSNVLLPVMFLNESAQADEQIARSLRLLLSLPLVYTTVGALLLVVPAFAIIALVSIYVRRERQLDLEPSPTQPLLSEPIVA</sequence>
<protein>
    <recommendedName>
        <fullName evidence="11">Scavenger receptor class B member 1</fullName>
    </recommendedName>
    <alternativeName>
        <fullName evidence="12">SR-BI</fullName>
    </alternativeName>
</protein>
<evidence type="ECO:0000256" key="13">
    <source>
        <dbReference type="SAM" id="Phobius"/>
    </source>
</evidence>
<comment type="subcellular location">
    <subcellularLocation>
        <location evidence="2">Cell membrane</location>
        <topology evidence="2">Multi-pass membrane protein</topology>
    </subcellularLocation>
    <subcellularLocation>
        <location evidence="1">Membrane</location>
        <location evidence="1">Caveola</location>
        <topology evidence="1">Multi-pass membrane protein</topology>
    </subcellularLocation>
</comment>
<evidence type="ECO:0000313" key="14">
    <source>
        <dbReference type="EMBL" id="CAL5137919.1"/>
    </source>
</evidence>
<keyword evidence="4" id="KW-1003">Cell membrane</keyword>
<keyword evidence="5 13" id="KW-0812">Transmembrane</keyword>
<evidence type="ECO:0000313" key="15">
    <source>
        <dbReference type="Proteomes" id="UP001497525"/>
    </source>
</evidence>
<evidence type="ECO:0000256" key="2">
    <source>
        <dbReference type="ARBA" id="ARBA00004651"/>
    </source>
</evidence>
<dbReference type="GO" id="GO:0005737">
    <property type="term" value="C:cytoplasm"/>
    <property type="evidence" value="ECO:0007669"/>
    <property type="project" value="TreeGrafter"/>
</dbReference>
<dbReference type="Pfam" id="PF01130">
    <property type="entry name" value="CD36"/>
    <property type="match status" value="1"/>
</dbReference>
<evidence type="ECO:0000256" key="3">
    <source>
        <dbReference type="ARBA" id="ARBA00010532"/>
    </source>
</evidence>
<evidence type="ECO:0000256" key="9">
    <source>
        <dbReference type="ARBA" id="ARBA00023170"/>
    </source>
</evidence>
<keyword evidence="6 13" id="KW-1133">Transmembrane helix</keyword>
<dbReference type="InterPro" id="IPR005428">
    <property type="entry name" value="CD36/SCARB1/SNMP1"/>
</dbReference>
<evidence type="ECO:0000256" key="5">
    <source>
        <dbReference type="ARBA" id="ARBA00022692"/>
    </source>
</evidence>
<dbReference type="Proteomes" id="UP001497525">
    <property type="component" value="Unassembled WGS sequence"/>
</dbReference>
<comment type="similarity">
    <text evidence="3">Belongs to the CD36 family.</text>
</comment>